<gene>
    <name evidence="2" type="ORF">IPN02_03675</name>
</gene>
<dbReference type="InterPro" id="IPR042529">
    <property type="entry name" value="IF_2B-like_C"/>
</dbReference>
<dbReference type="Proteomes" id="UP000727993">
    <property type="component" value="Unassembled WGS sequence"/>
</dbReference>
<proteinExistence type="predicted"/>
<organism evidence="2 3">
    <name type="scientific">Candidatus Neomicrothrix subdominans</name>
    <dbReference type="NCBI Taxonomy" id="2954438"/>
    <lineage>
        <taxon>Bacteria</taxon>
        <taxon>Bacillati</taxon>
        <taxon>Actinomycetota</taxon>
        <taxon>Acidimicrobiia</taxon>
        <taxon>Acidimicrobiales</taxon>
        <taxon>Microthrixaceae</taxon>
        <taxon>Candidatus Neomicrothrix</taxon>
    </lineage>
</organism>
<comment type="caution">
    <text evidence="2">The sequence shown here is derived from an EMBL/GenBank/DDBJ whole genome shotgun (WGS) entry which is preliminary data.</text>
</comment>
<accession>A0A936NA90</accession>
<dbReference type="SUPFAM" id="SSF100950">
    <property type="entry name" value="NagB/RpiA/CoA transferase-like"/>
    <property type="match status" value="1"/>
</dbReference>
<dbReference type="Gene3D" id="3.40.50.10470">
    <property type="entry name" value="Translation initiation factor eif-2b, domain 2"/>
    <property type="match status" value="1"/>
</dbReference>
<name>A0A936NA90_9ACTN</name>
<dbReference type="EMBL" id="JADJZA010000001">
    <property type="protein sequence ID" value="MBK9295974.1"/>
    <property type="molecule type" value="Genomic_DNA"/>
</dbReference>
<reference evidence="2 3" key="1">
    <citation type="submission" date="2020-10" db="EMBL/GenBank/DDBJ databases">
        <title>Connecting structure to function with the recovery of over 1000 high-quality activated sludge metagenome-assembled genomes encoding full-length rRNA genes using long-read sequencing.</title>
        <authorList>
            <person name="Singleton C.M."/>
            <person name="Petriglieri F."/>
            <person name="Kristensen J.M."/>
            <person name="Kirkegaard R.H."/>
            <person name="Michaelsen T.Y."/>
            <person name="Andersen M.H."/>
            <person name="Karst S.M."/>
            <person name="Dueholm M.S."/>
            <person name="Nielsen P.H."/>
            <person name="Albertsen M."/>
        </authorList>
    </citation>
    <scope>NUCLEOTIDE SEQUENCE [LARGE SCALE GENOMIC DNA]</scope>
    <source>
        <strain evidence="2">Lyne_18-Q3-R50-59_MAXAC.006</strain>
    </source>
</reference>
<evidence type="ECO:0000313" key="2">
    <source>
        <dbReference type="EMBL" id="MBK9295974.1"/>
    </source>
</evidence>
<evidence type="ECO:0000256" key="1">
    <source>
        <dbReference type="SAM" id="MobiDB-lite"/>
    </source>
</evidence>
<dbReference type="AlphaFoldDB" id="A0A936NA90"/>
<dbReference type="InterPro" id="IPR037171">
    <property type="entry name" value="NagB/RpiA_transferase-like"/>
</dbReference>
<evidence type="ECO:0000313" key="3">
    <source>
        <dbReference type="Proteomes" id="UP000727993"/>
    </source>
</evidence>
<protein>
    <submittedName>
        <fullName evidence="2">Uncharacterized protein</fullName>
    </submittedName>
</protein>
<feature type="region of interest" description="Disordered" evidence="1">
    <location>
        <begin position="234"/>
        <end position="258"/>
    </location>
</feature>
<sequence>MAILHPIEHLRYVARAGGVPAAMLVEETADAVLGLSSRFGQVDPSELLTACRRILSRRPTSGPLWWMAARVLTSNDVRREIDEVLTELRQDRTASELEAALGHGATVTVVGWSIQAAQGLVRRGDVTVLVIDAMGEGDELARQLGRRGVDARSVPPENMAAAVLRSDAVLVEATIAGPDEALCVTGSVPTAAVAAHLGVPVWLIAGVGYRLPKTLYDSATARWAAQHGADVPTGDAALRSSDVANPGTSDAQDRDQGPDRLILLDEERLSVGLLDKVVCEAGPLAAPPIPSTPNFPRVPELERFGVVLADPPA</sequence>